<organism evidence="2">
    <name type="scientific">Bactrocera dorsalis</name>
    <name type="common">Oriental fruit fly</name>
    <name type="synonym">Dacus dorsalis</name>
    <dbReference type="NCBI Taxonomy" id="27457"/>
    <lineage>
        <taxon>Eukaryota</taxon>
        <taxon>Metazoa</taxon>
        <taxon>Ecdysozoa</taxon>
        <taxon>Arthropoda</taxon>
        <taxon>Hexapoda</taxon>
        <taxon>Insecta</taxon>
        <taxon>Pterygota</taxon>
        <taxon>Neoptera</taxon>
        <taxon>Endopterygota</taxon>
        <taxon>Diptera</taxon>
        <taxon>Brachycera</taxon>
        <taxon>Muscomorpha</taxon>
        <taxon>Tephritoidea</taxon>
        <taxon>Tephritidae</taxon>
        <taxon>Bactrocera</taxon>
        <taxon>Bactrocera</taxon>
    </lineage>
</organism>
<dbReference type="Proteomes" id="UP001652620">
    <property type="component" value="Chromosome 4"/>
</dbReference>
<evidence type="ECO:0000313" key="3">
    <source>
        <dbReference type="Proteomes" id="UP001652620"/>
    </source>
</evidence>
<protein>
    <submittedName>
        <fullName evidence="4">Uncharacterized protein LOC105228301</fullName>
    </submittedName>
</protein>
<dbReference type="KEGG" id="bdr:105228301"/>
<evidence type="ECO:0000313" key="4">
    <source>
        <dbReference type="RefSeq" id="XP_011206381.1"/>
    </source>
</evidence>
<gene>
    <name evidence="4" type="primary">LOC105228301</name>
</gene>
<dbReference type="EMBL" id="GAKP01016377">
    <property type="protein sequence ID" value="JAC42575.1"/>
    <property type="molecule type" value="Transcribed_RNA"/>
</dbReference>
<proteinExistence type="predicted"/>
<reference evidence="2" key="1">
    <citation type="journal article" date="2014" name="BMC Genomics">
        <title>Characterizing the developmental transcriptome of the oriental fruit fly, Bactrocera dorsalis (Diptera: Tephritidae) through comparative genomic analysis with Drosophila melanogaster utilizing modENCODE datasets.</title>
        <authorList>
            <person name="Geib S.M."/>
            <person name="Calla B."/>
            <person name="Hall B."/>
            <person name="Hou S."/>
            <person name="Manoukis N.C."/>
        </authorList>
    </citation>
    <scope>NUCLEOTIDE SEQUENCE</scope>
    <source>
        <strain evidence="2">Punador</strain>
    </source>
</reference>
<accession>A0A034VL77</accession>
<sequence length="118" mass="12856">MAEKLPATHQSKPFPGSLTPGWNDPPFLNNVTQPHGRTRLNLNKRVAFPVNSTSSSISVDRTIVSTSLGQGKTSAVGGHPPPPTGTATVKMQRFNEKNTEKLPDDTDSVNKHHDKNYQ</sequence>
<feature type="compositionally biased region" description="Basic and acidic residues" evidence="1">
    <location>
        <begin position="93"/>
        <end position="118"/>
    </location>
</feature>
<evidence type="ECO:0000256" key="1">
    <source>
        <dbReference type="SAM" id="MobiDB-lite"/>
    </source>
</evidence>
<keyword evidence="3" id="KW-1185">Reference proteome</keyword>
<dbReference type="OrthoDB" id="5982138at2759"/>
<feature type="region of interest" description="Disordered" evidence="1">
    <location>
        <begin position="68"/>
        <end position="118"/>
    </location>
</feature>
<name>A0A034VL77_BACDO</name>
<evidence type="ECO:0000313" key="2">
    <source>
        <dbReference type="EMBL" id="JAC42575.1"/>
    </source>
</evidence>
<dbReference type="RefSeq" id="XP_011206381.1">
    <property type="nucleotide sequence ID" value="XM_011208079.3"/>
</dbReference>
<reference evidence="4" key="2">
    <citation type="submission" date="2025-04" db="UniProtKB">
        <authorList>
            <consortium name="RefSeq"/>
        </authorList>
    </citation>
    <scope>IDENTIFICATION</scope>
    <source>
        <strain evidence="4">Punador</strain>
    </source>
</reference>
<feature type="region of interest" description="Disordered" evidence="1">
    <location>
        <begin position="1"/>
        <end position="28"/>
    </location>
</feature>
<dbReference type="AlphaFoldDB" id="A0A034VL77"/>
<dbReference type="GeneID" id="105228301"/>